<reference evidence="9" key="1">
    <citation type="submission" date="2012-12" db="EMBL/GenBank/DDBJ databases">
        <authorList>
            <person name="Hellsten U."/>
            <person name="Grimwood J."/>
            <person name="Chapman J.A."/>
            <person name="Shapiro H."/>
            <person name="Aerts A."/>
            <person name="Otillar R.P."/>
            <person name="Terry A.Y."/>
            <person name="Boore J.L."/>
            <person name="Simakov O."/>
            <person name="Marletaz F."/>
            <person name="Cho S.-J."/>
            <person name="Edsinger-Gonzales E."/>
            <person name="Havlak P."/>
            <person name="Kuo D.-H."/>
            <person name="Larsson T."/>
            <person name="Lv J."/>
            <person name="Arendt D."/>
            <person name="Savage R."/>
            <person name="Osoegawa K."/>
            <person name="de Jong P."/>
            <person name="Lindberg D.R."/>
            <person name="Seaver E.C."/>
            <person name="Weisblat D.A."/>
            <person name="Putnam N.H."/>
            <person name="Grigoriev I.V."/>
            <person name="Rokhsar D.S."/>
        </authorList>
    </citation>
    <scope>NUCLEOTIDE SEQUENCE</scope>
    <source>
        <strain evidence="9">I ESC-2004</strain>
    </source>
</reference>
<protein>
    <recommendedName>
        <fullName evidence="6">CARD domain-containing protein</fullName>
    </recommendedName>
</protein>
<accession>R7UZA1</accession>
<evidence type="ECO:0000256" key="4">
    <source>
        <dbReference type="ARBA" id="ARBA00022859"/>
    </source>
</evidence>
<dbReference type="Gene3D" id="1.10.533.10">
    <property type="entry name" value="Death Domain, Fas"/>
    <property type="match status" value="2"/>
</dbReference>
<feature type="region of interest" description="Disordered" evidence="5">
    <location>
        <begin position="34"/>
        <end position="69"/>
    </location>
</feature>
<dbReference type="CDD" id="cd01671">
    <property type="entry name" value="CARD"/>
    <property type="match status" value="2"/>
</dbReference>
<dbReference type="EMBL" id="AMQN01020028">
    <property type="status" value="NOT_ANNOTATED_CDS"/>
    <property type="molecule type" value="Genomic_DNA"/>
</dbReference>
<dbReference type="InterPro" id="IPR027417">
    <property type="entry name" value="P-loop_NTPase"/>
</dbReference>
<dbReference type="GO" id="GO:0045087">
    <property type="term" value="P:innate immune response"/>
    <property type="evidence" value="ECO:0007669"/>
    <property type="project" value="UniProtKB-KW"/>
</dbReference>
<dbReference type="InterPro" id="IPR007111">
    <property type="entry name" value="NACHT_NTPase"/>
</dbReference>
<dbReference type="SUPFAM" id="SSF47986">
    <property type="entry name" value="DEATH domain"/>
    <property type="match status" value="2"/>
</dbReference>
<dbReference type="GO" id="GO:0042981">
    <property type="term" value="P:regulation of apoptotic process"/>
    <property type="evidence" value="ECO:0007669"/>
    <property type="project" value="InterPro"/>
</dbReference>
<keyword evidence="2" id="KW-0963">Cytoplasm</keyword>
<name>R7UZA1_CAPTE</name>
<dbReference type="Pfam" id="PF05729">
    <property type="entry name" value="NACHT"/>
    <property type="match status" value="1"/>
</dbReference>
<keyword evidence="9" id="KW-1185">Reference proteome</keyword>
<dbReference type="EMBL" id="AMQN01020029">
    <property type="status" value="NOT_ANNOTATED_CDS"/>
    <property type="molecule type" value="Genomic_DNA"/>
</dbReference>
<keyword evidence="3" id="KW-0399">Innate immunity</keyword>
<dbReference type="Pfam" id="PF00619">
    <property type="entry name" value="CARD"/>
    <property type="match status" value="2"/>
</dbReference>
<dbReference type="OrthoDB" id="120976at2759"/>
<feature type="compositionally biased region" description="Acidic residues" evidence="5">
    <location>
        <begin position="51"/>
        <end position="60"/>
    </location>
</feature>
<dbReference type="PANTHER" id="PTHR15034">
    <property type="entry name" value="DEATH DOMAIN-CONTAINING PROTEIN CRADD"/>
    <property type="match status" value="1"/>
</dbReference>
<evidence type="ECO:0000256" key="5">
    <source>
        <dbReference type="SAM" id="MobiDB-lite"/>
    </source>
</evidence>
<reference evidence="8" key="3">
    <citation type="submission" date="2015-06" db="UniProtKB">
        <authorList>
            <consortium name="EnsemblMetazoa"/>
        </authorList>
    </citation>
    <scope>IDENTIFICATION</scope>
</reference>
<gene>
    <name evidence="7" type="ORF">CAPTEDRAFT_205659</name>
</gene>
<feature type="domain" description="CARD" evidence="6">
    <location>
        <begin position="222"/>
        <end position="316"/>
    </location>
</feature>
<evidence type="ECO:0000259" key="6">
    <source>
        <dbReference type="PROSITE" id="PS50209"/>
    </source>
</evidence>
<evidence type="ECO:0000313" key="8">
    <source>
        <dbReference type="EnsemblMetazoa" id="CapteP205659"/>
    </source>
</evidence>
<evidence type="ECO:0000256" key="2">
    <source>
        <dbReference type="ARBA" id="ARBA00022490"/>
    </source>
</evidence>
<dbReference type="EMBL" id="KB296585">
    <property type="protein sequence ID" value="ELU11587.1"/>
    <property type="molecule type" value="Genomic_DNA"/>
</dbReference>
<dbReference type="GO" id="GO:0005737">
    <property type="term" value="C:cytoplasm"/>
    <property type="evidence" value="ECO:0007669"/>
    <property type="project" value="UniProtKB-SubCell"/>
</dbReference>
<evidence type="ECO:0000256" key="1">
    <source>
        <dbReference type="ARBA" id="ARBA00004496"/>
    </source>
</evidence>
<evidence type="ECO:0000256" key="3">
    <source>
        <dbReference type="ARBA" id="ARBA00022588"/>
    </source>
</evidence>
<dbReference type="PANTHER" id="PTHR15034:SF5">
    <property type="entry name" value="DEATH DOMAIN-CONTAINING PROTEIN CRADD"/>
    <property type="match status" value="1"/>
</dbReference>
<dbReference type="PROSITE" id="PS50209">
    <property type="entry name" value="CARD"/>
    <property type="match status" value="2"/>
</dbReference>
<organism evidence="7">
    <name type="scientific">Capitella teleta</name>
    <name type="common">Polychaete worm</name>
    <dbReference type="NCBI Taxonomy" id="283909"/>
    <lineage>
        <taxon>Eukaryota</taxon>
        <taxon>Metazoa</taxon>
        <taxon>Spiralia</taxon>
        <taxon>Lophotrochozoa</taxon>
        <taxon>Annelida</taxon>
        <taxon>Polychaeta</taxon>
        <taxon>Sedentaria</taxon>
        <taxon>Scolecida</taxon>
        <taxon>Capitellidae</taxon>
        <taxon>Capitella</taxon>
    </lineage>
</organism>
<dbReference type="SMART" id="SM00114">
    <property type="entry name" value="CARD"/>
    <property type="match status" value="2"/>
</dbReference>
<proteinExistence type="predicted"/>
<evidence type="ECO:0000313" key="7">
    <source>
        <dbReference type="EMBL" id="ELU11587.1"/>
    </source>
</evidence>
<dbReference type="EnsemblMetazoa" id="CapteT205659">
    <property type="protein sequence ID" value="CapteP205659"/>
    <property type="gene ID" value="CapteG205659"/>
</dbReference>
<reference evidence="7 9" key="2">
    <citation type="journal article" date="2013" name="Nature">
        <title>Insights into bilaterian evolution from three spiralian genomes.</title>
        <authorList>
            <person name="Simakov O."/>
            <person name="Marletaz F."/>
            <person name="Cho S.J."/>
            <person name="Edsinger-Gonzales E."/>
            <person name="Havlak P."/>
            <person name="Hellsten U."/>
            <person name="Kuo D.H."/>
            <person name="Larsson T."/>
            <person name="Lv J."/>
            <person name="Arendt D."/>
            <person name="Savage R."/>
            <person name="Osoegawa K."/>
            <person name="de Jong P."/>
            <person name="Grimwood J."/>
            <person name="Chapman J.A."/>
            <person name="Shapiro H."/>
            <person name="Aerts A."/>
            <person name="Otillar R.P."/>
            <person name="Terry A.Y."/>
            <person name="Boore J.L."/>
            <person name="Grigoriev I.V."/>
            <person name="Lindberg D.R."/>
            <person name="Seaver E.C."/>
            <person name="Weisblat D.A."/>
            <person name="Putnam N.H."/>
            <person name="Rokhsar D.S."/>
        </authorList>
    </citation>
    <scope>NUCLEOTIDE SEQUENCE</scope>
    <source>
        <strain evidence="7 9">I ESC-2004</strain>
    </source>
</reference>
<dbReference type="Proteomes" id="UP000014760">
    <property type="component" value="Unassembled WGS sequence"/>
</dbReference>
<dbReference type="InterPro" id="IPR037939">
    <property type="entry name" value="CRADD"/>
</dbReference>
<feature type="compositionally biased region" description="Basic and acidic residues" evidence="5">
    <location>
        <begin position="181"/>
        <end position="199"/>
    </location>
</feature>
<dbReference type="EMBL" id="AMQN01020030">
    <property type="status" value="NOT_ANNOTATED_CDS"/>
    <property type="molecule type" value="Genomic_DNA"/>
</dbReference>
<dbReference type="SUPFAM" id="SSF52540">
    <property type="entry name" value="P-loop containing nucleoside triphosphate hydrolases"/>
    <property type="match status" value="1"/>
</dbReference>
<keyword evidence="4" id="KW-0391">Immunity</keyword>
<dbReference type="HOGENOM" id="CLU_571410_0_0_1"/>
<evidence type="ECO:0000313" key="9">
    <source>
        <dbReference type="Proteomes" id="UP000014760"/>
    </source>
</evidence>
<sequence>MADVSFSAGSDEECEILVGMVHDRLPREYAHQPIRIVESETSDENHSTTASEEESTAEEATENRLASMDESHRQLLTKNLTKLRADLDPNTIYDFLIEGDVFSFYDKDRIKATNLVRQDAASELICVLCTKGPNAFNVFMRALKSTKSHLYDLLSRAAGTDTHALHGCTETPELQSSSLKENPEVVHDPVKPAPEKRSAQEQISKRKKCTNVPTSDNIEFRMEDRHLECLKCNRSFLCSELSLSAVLLAKLNESGVLTDLHLEKLLNIKRNETTKLAVFYFVSEILPKRGPESFRLFFEALRESEQMHVADRLERWLMNDGHEEMTIFERLQNELQNFYKRRLKYIYPIRWLPFVQFSSTDTCVQRRLRVTTRGNREEKEVTLCKIFTPSKDGKFPKRILIEGEPGQGKTTLCQTLAYAWSNRSDEDISTFDLVILLNAEDFNGHWSLADAIISNLLPLCTKRVVLVHNQEESIRDTL</sequence>
<comment type="subcellular location">
    <subcellularLocation>
        <location evidence="1">Cytoplasm</location>
    </subcellularLocation>
</comment>
<dbReference type="GO" id="GO:0002020">
    <property type="term" value="F:protease binding"/>
    <property type="evidence" value="ECO:0007669"/>
    <property type="project" value="InterPro"/>
</dbReference>
<dbReference type="InterPro" id="IPR001315">
    <property type="entry name" value="CARD"/>
</dbReference>
<dbReference type="InterPro" id="IPR011029">
    <property type="entry name" value="DEATH-like_dom_sf"/>
</dbReference>
<dbReference type="Gene3D" id="3.40.50.300">
    <property type="entry name" value="P-loop containing nucleotide triphosphate hydrolases"/>
    <property type="match status" value="1"/>
</dbReference>
<dbReference type="GO" id="GO:0070513">
    <property type="term" value="F:death domain binding"/>
    <property type="evidence" value="ECO:0007669"/>
    <property type="project" value="InterPro"/>
</dbReference>
<dbReference type="EMBL" id="AMQN01020027">
    <property type="status" value="NOT_ANNOTATED_CDS"/>
    <property type="molecule type" value="Genomic_DNA"/>
</dbReference>
<feature type="domain" description="CARD" evidence="6">
    <location>
        <begin position="68"/>
        <end position="158"/>
    </location>
</feature>
<feature type="region of interest" description="Disordered" evidence="5">
    <location>
        <begin position="171"/>
        <end position="208"/>
    </location>
</feature>
<dbReference type="AlphaFoldDB" id="R7UZA1"/>